<dbReference type="RefSeq" id="WP_077198010.1">
    <property type="nucleotide sequence ID" value="NZ_LBFC01000009.1"/>
</dbReference>
<name>A0ABX3IJL2_9BACT</name>
<dbReference type="Proteomes" id="UP000242616">
    <property type="component" value="Unassembled WGS sequence"/>
</dbReference>
<accession>A0ABX3IJL2</accession>
<dbReference type="EMBL" id="LBFC01000009">
    <property type="protein sequence ID" value="ONN27595.1"/>
    <property type="molecule type" value="Genomic_DNA"/>
</dbReference>
<reference evidence="1 2" key="1">
    <citation type="submission" date="2015-06" db="EMBL/GenBank/DDBJ databases">
        <title>Genome sequencing of Thermotogales isolates from hydrothermal vents.</title>
        <authorList>
            <person name="Haverkamp T.H."/>
            <person name="Kublanov I.V."/>
            <person name="Nesbo C.L."/>
        </authorList>
    </citation>
    <scope>NUCLEOTIDE SEQUENCE [LARGE SCALE GENOMIC DNA]</scope>
    <source>
        <strain evidence="2">ik275mar</strain>
    </source>
</reference>
<keyword evidence="2" id="KW-1185">Reference proteome</keyword>
<dbReference type="Gene3D" id="3.40.50.10610">
    <property type="entry name" value="ABC-type transport auxiliary lipoprotein component"/>
    <property type="match status" value="1"/>
</dbReference>
<dbReference type="Pfam" id="PF03783">
    <property type="entry name" value="CsgG"/>
    <property type="match status" value="1"/>
</dbReference>
<evidence type="ECO:0008006" key="3">
    <source>
        <dbReference type="Google" id="ProtNLM"/>
    </source>
</evidence>
<organism evidence="1 2">
    <name type="scientific">Thermosipho affectus</name>
    <dbReference type="NCBI Taxonomy" id="660294"/>
    <lineage>
        <taxon>Bacteria</taxon>
        <taxon>Thermotogati</taxon>
        <taxon>Thermotogota</taxon>
        <taxon>Thermotogae</taxon>
        <taxon>Thermotogales</taxon>
        <taxon>Fervidobacteriaceae</taxon>
        <taxon>Thermosipho</taxon>
    </lineage>
</organism>
<evidence type="ECO:0000313" key="1">
    <source>
        <dbReference type="EMBL" id="ONN27595.1"/>
    </source>
</evidence>
<proteinExistence type="predicted"/>
<dbReference type="InterPro" id="IPR005534">
    <property type="entry name" value="Curli_assmbl/transp-comp_CsgG"/>
</dbReference>
<protein>
    <recommendedName>
        <fullName evidence="3">Curli production assembly/transport component CsgG</fullName>
    </recommendedName>
</protein>
<comment type="caution">
    <text evidence="1">The sequence shown here is derived from an EMBL/GenBank/DDBJ whole genome shotgun (WGS) entry which is preliminary data.</text>
</comment>
<evidence type="ECO:0000313" key="2">
    <source>
        <dbReference type="Proteomes" id="UP000242616"/>
    </source>
</evidence>
<gene>
    <name evidence="1" type="ORF">XJ44_02955</name>
</gene>
<sequence length="394" mass="43560">MKKIVFLFLLFFGIAFGITISEKTGLVILPAKVGNGWNMDEADYLISLLEEKALSLGRFRVFSRNDLDMIVKERNLADLGIVEQTFEAGKILGAKYAVLLTLTELSAQYEKNGYTASLRLSLKLYNLSTGELLAAKTFDKSTYVEEETSQKAINSLLELISEDIWITLREFFKVEAYVKRVENGKVYLAGLDPNIVKKGFIFKIETSEGDVVYAKVIGVDRNENLVIAKIKYGGNPSVYDPALEYPISNTFGSFSIGMYAGKISLGIFGYSKNIFADIGIILSSELGYVPGYSTVGGIIELFEMGQVSVSGFGGLQILGIYDTNSESSDSFLNVFGVSGGIQLKYEFEPKNGVLVNVGYTMLFPGDLVKYIYEQLFGIDKTSFTQISLGYFMSF</sequence>